<dbReference type="InterPro" id="IPR032675">
    <property type="entry name" value="LRR_dom_sf"/>
</dbReference>
<organism evidence="13 14">
    <name type="scientific">Gossypium trilobum</name>
    <dbReference type="NCBI Taxonomy" id="34281"/>
    <lineage>
        <taxon>Eukaryota</taxon>
        <taxon>Viridiplantae</taxon>
        <taxon>Streptophyta</taxon>
        <taxon>Embryophyta</taxon>
        <taxon>Tracheophyta</taxon>
        <taxon>Spermatophyta</taxon>
        <taxon>Magnoliopsida</taxon>
        <taxon>eudicotyledons</taxon>
        <taxon>Gunneridae</taxon>
        <taxon>Pentapetalae</taxon>
        <taxon>rosids</taxon>
        <taxon>malvids</taxon>
        <taxon>Malvales</taxon>
        <taxon>Malvaceae</taxon>
        <taxon>Malvoideae</taxon>
        <taxon>Gossypium</taxon>
    </lineage>
</organism>
<feature type="signal peptide" evidence="11">
    <location>
        <begin position="1"/>
        <end position="29"/>
    </location>
</feature>
<evidence type="ECO:0000256" key="8">
    <source>
        <dbReference type="ARBA" id="ARBA00023170"/>
    </source>
</evidence>
<evidence type="ECO:0000256" key="7">
    <source>
        <dbReference type="ARBA" id="ARBA00023136"/>
    </source>
</evidence>
<dbReference type="EMBL" id="JABEZW010000007">
    <property type="protein sequence ID" value="MBA0769802.1"/>
    <property type="molecule type" value="Genomic_DNA"/>
</dbReference>
<keyword evidence="2" id="KW-0433">Leucine-rich repeat</keyword>
<evidence type="ECO:0000313" key="14">
    <source>
        <dbReference type="Proteomes" id="UP000593568"/>
    </source>
</evidence>
<dbReference type="InterPro" id="IPR013210">
    <property type="entry name" value="LRR_N_plant-typ"/>
</dbReference>
<reference evidence="13 14" key="1">
    <citation type="journal article" date="2019" name="Genome Biol. Evol.">
        <title>Insights into the evolution of the New World diploid cottons (Gossypium, subgenus Houzingenia) based on genome sequencing.</title>
        <authorList>
            <person name="Grover C.E."/>
            <person name="Arick M.A. 2nd"/>
            <person name="Thrash A."/>
            <person name="Conover J.L."/>
            <person name="Sanders W.S."/>
            <person name="Peterson D.G."/>
            <person name="Frelichowski J.E."/>
            <person name="Scheffler J.A."/>
            <person name="Scheffler B.E."/>
            <person name="Wendel J.F."/>
        </authorList>
    </citation>
    <scope>NUCLEOTIDE SEQUENCE [LARGE SCALE GENOMIC DNA]</scope>
    <source>
        <strain evidence="13">8</strain>
        <tissue evidence="13">Leaf</tissue>
    </source>
</reference>
<comment type="caution">
    <text evidence="13">The sequence shown here is derived from an EMBL/GenBank/DDBJ whole genome shotgun (WGS) entry which is preliminary data.</text>
</comment>
<proteinExistence type="predicted"/>
<keyword evidence="9" id="KW-0325">Glycoprotein</keyword>
<dbReference type="PANTHER" id="PTHR48063:SF93">
    <property type="entry name" value="LEUCINE-RICH REPEAT-CONTAINING N-TERMINAL PLANT-TYPE DOMAIN-CONTAINING PROTEIN"/>
    <property type="match status" value="1"/>
</dbReference>
<dbReference type="AlphaFoldDB" id="A0A7J9E9U7"/>
<dbReference type="InterPro" id="IPR001611">
    <property type="entry name" value="Leu-rich_rpt"/>
</dbReference>
<dbReference type="SUPFAM" id="SSF52058">
    <property type="entry name" value="L domain-like"/>
    <property type="match status" value="1"/>
</dbReference>
<feature type="chain" id="PRO_5029807529" description="Leucine-rich repeat-containing N-terminal plant-type domain-containing protein" evidence="11">
    <location>
        <begin position="30"/>
        <end position="295"/>
    </location>
</feature>
<dbReference type="Pfam" id="PF08263">
    <property type="entry name" value="LRRNT_2"/>
    <property type="match status" value="1"/>
</dbReference>
<evidence type="ECO:0000256" key="10">
    <source>
        <dbReference type="SAM" id="Phobius"/>
    </source>
</evidence>
<feature type="transmembrane region" description="Helical" evidence="10">
    <location>
        <begin position="229"/>
        <end position="253"/>
    </location>
</feature>
<evidence type="ECO:0000256" key="4">
    <source>
        <dbReference type="ARBA" id="ARBA00022729"/>
    </source>
</evidence>
<evidence type="ECO:0000259" key="12">
    <source>
        <dbReference type="Pfam" id="PF08263"/>
    </source>
</evidence>
<dbReference type="Proteomes" id="UP000593568">
    <property type="component" value="Unassembled WGS sequence"/>
</dbReference>
<protein>
    <recommendedName>
        <fullName evidence="12">Leucine-rich repeat-containing N-terminal plant-type domain-containing protein</fullName>
    </recommendedName>
</protein>
<keyword evidence="3 10" id="KW-0812">Transmembrane</keyword>
<dbReference type="Pfam" id="PF00560">
    <property type="entry name" value="LRR_1"/>
    <property type="match status" value="3"/>
</dbReference>
<evidence type="ECO:0000256" key="5">
    <source>
        <dbReference type="ARBA" id="ARBA00022737"/>
    </source>
</evidence>
<evidence type="ECO:0000256" key="9">
    <source>
        <dbReference type="ARBA" id="ARBA00023180"/>
    </source>
</evidence>
<keyword evidence="4 11" id="KW-0732">Signal</keyword>
<evidence type="ECO:0000256" key="11">
    <source>
        <dbReference type="SAM" id="SignalP"/>
    </source>
</evidence>
<dbReference type="InterPro" id="IPR046956">
    <property type="entry name" value="RLP23-like"/>
</dbReference>
<keyword evidence="6 10" id="KW-1133">Transmembrane helix</keyword>
<dbReference type="PROSITE" id="PS51257">
    <property type="entry name" value="PROKAR_LIPOPROTEIN"/>
    <property type="match status" value="1"/>
</dbReference>
<evidence type="ECO:0000256" key="6">
    <source>
        <dbReference type="ARBA" id="ARBA00022989"/>
    </source>
</evidence>
<keyword evidence="14" id="KW-1185">Reference proteome</keyword>
<gene>
    <name evidence="13" type="ORF">Gotri_018500</name>
</gene>
<accession>A0A7J9E9U7</accession>
<dbReference type="PANTHER" id="PTHR48063">
    <property type="entry name" value="LRR RECEPTOR-LIKE KINASE"/>
    <property type="match status" value="1"/>
</dbReference>
<evidence type="ECO:0000256" key="3">
    <source>
        <dbReference type="ARBA" id="ARBA00022692"/>
    </source>
</evidence>
<evidence type="ECO:0000256" key="2">
    <source>
        <dbReference type="ARBA" id="ARBA00022614"/>
    </source>
</evidence>
<evidence type="ECO:0000313" key="13">
    <source>
        <dbReference type="EMBL" id="MBA0769802.1"/>
    </source>
</evidence>
<keyword evidence="5" id="KW-0677">Repeat</keyword>
<evidence type="ECO:0000256" key="1">
    <source>
        <dbReference type="ARBA" id="ARBA00004479"/>
    </source>
</evidence>
<sequence length="295" mass="31977">MIMVMRSQIFAVLVSVLVWLLLGCSLSYATQEDIDCLRSIKDSLDDSFGYLNSSWNFDNTTEGFICRFTGIDCWHPDENRVLNIRLADMGLKGVFPQGIAKCKSITGLDLSSNKLYGPIPSNISQIIYYVTSLDLSSNNFSGEIPPALANCSFLNILKLDYNSLTGSIPPVLSLLNRIKAFSVSNNLLSGPIPYFNVSLTAEDFAHNPGLCGKPLDPCQSTSKGPKTGIIAGAAVAGVTVAAIGVAIGMFFYYRRVSVMRKKKDDDPEGNKWAKSLKGDKGIKASLSNTSMSDLS</sequence>
<dbReference type="Gene3D" id="3.80.10.10">
    <property type="entry name" value="Ribonuclease Inhibitor"/>
    <property type="match status" value="1"/>
</dbReference>
<keyword evidence="7 10" id="KW-0472">Membrane</keyword>
<feature type="domain" description="Leucine-rich repeat-containing N-terminal plant-type" evidence="12">
    <location>
        <begin position="31"/>
        <end position="74"/>
    </location>
</feature>
<dbReference type="FunFam" id="3.80.10.10:FF:000400">
    <property type="entry name" value="Nuclear pore complex protein NUP107"/>
    <property type="match status" value="1"/>
</dbReference>
<dbReference type="GO" id="GO:0016020">
    <property type="term" value="C:membrane"/>
    <property type="evidence" value="ECO:0007669"/>
    <property type="project" value="UniProtKB-SubCell"/>
</dbReference>
<name>A0A7J9E9U7_9ROSI</name>
<keyword evidence="8" id="KW-0675">Receptor</keyword>
<comment type="subcellular location">
    <subcellularLocation>
        <location evidence="1">Membrane</location>
        <topology evidence="1">Single-pass type I membrane protein</topology>
    </subcellularLocation>
</comment>